<evidence type="ECO:0000313" key="1">
    <source>
        <dbReference type="EMBL" id="RMC17314.1"/>
    </source>
</evidence>
<name>A0A3M0L0M0_HIRRU</name>
<evidence type="ECO:0000313" key="2">
    <source>
        <dbReference type="Proteomes" id="UP000269221"/>
    </source>
</evidence>
<dbReference type="AlphaFoldDB" id="A0A3M0L0M0"/>
<reference evidence="1 2" key="1">
    <citation type="submission" date="2018-07" db="EMBL/GenBank/DDBJ databases">
        <title>A high quality draft genome assembly of the barn swallow (H. rustica rustica).</title>
        <authorList>
            <person name="Formenti G."/>
            <person name="Chiara M."/>
            <person name="Poveda L."/>
            <person name="Francoijs K.-J."/>
            <person name="Bonisoli-Alquati A."/>
            <person name="Canova L."/>
            <person name="Gianfranceschi L."/>
            <person name="Horner D.S."/>
            <person name="Saino N."/>
        </authorList>
    </citation>
    <scope>NUCLEOTIDE SEQUENCE [LARGE SCALE GENOMIC DNA]</scope>
    <source>
        <strain evidence="1">Chelidonia</strain>
        <tissue evidence="1">Blood</tissue>
    </source>
</reference>
<protein>
    <submittedName>
        <fullName evidence="1">Uncharacterized protein</fullName>
    </submittedName>
</protein>
<keyword evidence="2" id="KW-1185">Reference proteome</keyword>
<sequence>MQSHHVPAVYTPLDRLRLSKGLHLCDRDWTFISVDPEEQCTWPKIEGEFIVIVDCKHTLQEIEVLPGTLVNNPGNLVLWLRCTHPPTYLPKGQIKLNKKISRTTTSSHAGFSIMFL</sequence>
<dbReference type="Proteomes" id="UP000269221">
    <property type="component" value="Unassembled WGS sequence"/>
</dbReference>
<organism evidence="1 2">
    <name type="scientific">Hirundo rustica rustica</name>
    <dbReference type="NCBI Taxonomy" id="333673"/>
    <lineage>
        <taxon>Eukaryota</taxon>
        <taxon>Metazoa</taxon>
        <taxon>Chordata</taxon>
        <taxon>Craniata</taxon>
        <taxon>Vertebrata</taxon>
        <taxon>Euteleostomi</taxon>
        <taxon>Archelosauria</taxon>
        <taxon>Archosauria</taxon>
        <taxon>Dinosauria</taxon>
        <taxon>Saurischia</taxon>
        <taxon>Theropoda</taxon>
        <taxon>Coelurosauria</taxon>
        <taxon>Aves</taxon>
        <taxon>Neognathae</taxon>
        <taxon>Neoaves</taxon>
        <taxon>Telluraves</taxon>
        <taxon>Australaves</taxon>
        <taxon>Passeriformes</taxon>
        <taxon>Sylvioidea</taxon>
        <taxon>Hirundinidae</taxon>
        <taxon>Hirundo</taxon>
    </lineage>
</organism>
<comment type="caution">
    <text evidence="1">The sequence shown here is derived from an EMBL/GenBank/DDBJ whole genome shotgun (WGS) entry which is preliminary data.</text>
</comment>
<accession>A0A3M0L0M0</accession>
<dbReference type="OrthoDB" id="9900537at2759"/>
<proteinExistence type="predicted"/>
<dbReference type="EMBL" id="QRBI01000099">
    <property type="protein sequence ID" value="RMC17314.1"/>
    <property type="molecule type" value="Genomic_DNA"/>
</dbReference>
<gene>
    <name evidence="1" type="ORF">DUI87_05895</name>
</gene>